<proteinExistence type="predicted"/>
<comment type="caution">
    <text evidence="2">The sequence shown here is derived from an EMBL/GenBank/DDBJ whole genome shotgun (WGS) entry which is preliminary data.</text>
</comment>
<organism evidence="2 3">
    <name type="scientific">Araneus ventricosus</name>
    <name type="common">Orbweaver spider</name>
    <name type="synonym">Epeira ventricosa</name>
    <dbReference type="NCBI Taxonomy" id="182803"/>
    <lineage>
        <taxon>Eukaryota</taxon>
        <taxon>Metazoa</taxon>
        <taxon>Ecdysozoa</taxon>
        <taxon>Arthropoda</taxon>
        <taxon>Chelicerata</taxon>
        <taxon>Arachnida</taxon>
        <taxon>Araneae</taxon>
        <taxon>Araneomorphae</taxon>
        <taxon>Entelegynae</taxon>
        <taxon>Araneoidea</taxon>
        <taxon>Araneidae</taxon>
        <taxon>Araneus</taxon>
    </lineage>
</organism>
<feature type="region of interest" description="Disordered" evidence="1">
    <location>
        <begin position="27"/>
        <end position="50"/>
    </location>
</feature>
<reference evidence="2 3" key="1">
    <citation type="journal article" date="2019" name="Sci. Rep.">
        <title>Orb-weaving spider Araneus ventricosus genome elucidates the spidroin gene catalogue.</title>
        <authorList>
            <person name="Kono N."/>
            <person name="Nakamura H."/>
            <person name="Ohtoshi R."/>
            <person name="Moran D.A.P."/>
            <person name="Shinohara A."/>
            <person name="Yoshida Y."/>
            <person name="Fujiwara M."/>
            <person name="Mori M."/>
            <person name="Tomita M."/>
            <person name="Arakawa K."/>
        </authorList>
    </citation>
    <scope>NUCLEOTIDE SEQUENCE [LARGE SCALE GENOMIC DNA]</scope>
</reference>
<dbReference type="AlphaFoldDB" id="A0A4Y2MZ13"/>
<protein>
    <submittedName>
        <fullName evidence="2">Uncharacterized protein</fullName>
    </submittedName>
</protein>
<sequence length="74" mass="8563">MDSVSCTFKRNQTKLTYSLSVETIGESRRNVDTRRRHMRSPPEHMRHGSRLLQPGGFLRLLVPRPRTGGCKQQL</sequence>
<dbReference type="Proteomes" id="UP000499080">
    <property type="component" value="Unassembled WGS sequence"/>
</dbReference>
<evidence type="ECO:0000256" key="1">
    <source>
        <dbReference type="SAM" id="MobiDB-lite"/>
    </source>
</evidence>
<evidence type="ECO:0000313" key="3">
    <source>
        <dbReference type="Proteomes" id="UP000499080"/>
    </source>
</evidence>
<dbReference type="EMBL" id="BGPR01008033">
    <property type="protein sequence ID" value="GBN31097.1"/>
    <property type="molecule type" value="Genomic_DNA"/>
</dbReference>
<accession>A0A4Y2MZ13</accession>
<name>A0A4Y2MZ13_ARAVE</name>
<gene>
    <name evidence="2" type="ORF">AVEN_48527_1</name>
</gene>
<evidence type="ECO:0000313" key="2">
    <source>
        <dbReference type="EMBL" id="GBN31097.1"/>
    </source>
</evidence>
<keyword evidence="3" id="KW-1185">Reference proteome</keyword>